<dbReference type="KEGG" id="aac:Aaci_3063"/>
<gene>
    <name evidence="3" type="ordered locus">Aaci_3063</name>
</gene>
<dbReference type="Proteomes" id="UP000001917">
    <property type="component" value="Plasmid pAACI02"/>
</dbReference>
<evidence type="ECO:0000256" key="1">
    <source>
        <dbReference type="ARBA" id="ARBA00023125"/>
    </source>
</evidence>
<dbReference type="CDD" id="cd02209">
    <property type="entry name" value="cupin_XRE_C"/>
    <property type="match status" value="1"/>
</dbReference>
<dbReference type="GO" id="GO:0003700">
    <property type="term" value="F:DNA-binding transcription factor activity"/>
    <property type="evidence" value="ECO:0007669"/>
    <property type="project" value="TreeGrafter"/>
</dbReference>
<feature type="domain" description="HTH cro/C1-type" evidence="2">
    <location>
        <begin position="23"/>
        <end position="77"/>
    </location>
</feature>
<accession>C8WYG8</accession>
<dbReference type="SMART" id="SM00530">
    <property type="entry name" value="HTH_XRE"/>
    <property type="match status" value="1"/>
</dbReference>
<dbReference type="SUPFAM" id="SSF51182">
    <property type="entry name" value="RmlC-like cupins"/>
    <property type="match status" value="1"/>
</dbReference>
<organism evidence="3 4">
    <name type="scientific">Alicyclobacillus acidocaldarius subsp. acidocaldarius (strain ATCC 27009 / DSM 446 / BCRC 14685 / JCM 5260 / KCTC 1825 / NBRC 15652 / NCIMB 11725 / NRRL B-14509 / 104-IA)</name>
    <name type="common">Bacillus acidocaldarius</name>
    <dbReference type="NCBI Taxonomy" id="521098"/>
    <lineage>
        <taxon>Bacteria</taxon>
        <taxon>Bacillati</taxon>
        <taxon>Bacillota</taxon>
        <taxon>Bacilli</taxon>
        <taxon>Bacillales</taxon>
        <taxon>Alicyclobacillaceae</taxon>
        <taxon>Alicyclobacillus</taxon>
    </lineage>
</organism>
<keyword evidence="4" id="KW-1185">Reference proteome</keyword>
<reference evidence="3 4" key="2">
    <citation type="journal article" date="2010" name="Stand. Genomic Sci.">
        <title>Complete genome sequence of Alicyclobacillus acidocaldarius type strain (104-IA).</title>
        <authorList>
            <person name="Mavromatis K."/>
            <person name="Sikorski J."/>
            <person name="Lapidus A."/>
            <person name="Glavina Del Rio T."/>
            <person name="Copeland A."/>
            <person name="Tice H."/>
            <person name="Cheng J.F."/>
            <person name="Lucas S."/>
            <person name="Chen F."/>
            <person name="Nolan M."/>
            <person name="Bruce D."/>
            <person name="Goodwin L."/>
            <person name="Pitluck S."/>
            <person name="Ivanova N."/>
            <person name="Ovchinnikova G."/>
            <person name="Pati A."/>
            <person name="Chen A."/>
            <person name="Palaniappan K."/>
            <person name="Land M."/>
            <person name="Hauser L."/>
            <person name="Chang Y.J."/>
            <person name="Jeffries C.D."/>
            <person name="Chain P."/>
            <person name="Meincke L."/>
            <person name="Sims D."/>
            <person name="Chertkov O."/>
            <person name="Han C."/>
            <person name="Brettin T."/>
            <person name="Detter J.C."/>
            <person name="Wahrenburg C."/>
            <person name="Rohde M."/>
            <person name="Pukall R."/>
            <person name="Goker M."/>
            <person name="Bristow J."/>
            <person name="Eisen J.A."/>
            <person name="Markowitz V."/>
            <person name="Hugenholtz P."/>
            <person name="Klenk H.P."/>
            <person name="Kyrpides N.C."/>
        </authorList>
    </citation>
    <scope>NUCLEOTIDE SEQUENCE [LARGE SCALE GENOMIC DNA]</scope>
    <source>
        <strain evidence="4">ATCC 27009 / DSM 446 / BCRC 14685 / JCM 5260 / KCTC 1825 / NBRC 15652 / NCIMB 11725 / NRRL B-14509 / 104-IA</strain>
        <plasmid evidence="3 4">pAACI02</plasmid>
    </source>
</reference>
<dbReference type="GO" id="GO:0003677">
    <property type="term" value="F:DNA binding"/>
    <property type="evidence" value="ECO:0007669"/>
    <property type="project" value="UniProtKB-KW"/>
</dbReference>
<evidence type="ECO:0000313" key="3">
    <source>
        <dbReference type="EMBL" id="ACV60062.1"/>
    </source>
</evidence>
<dbReference type="PROSITE" id="PS50943">
    <property type="entry name" value="HTH_CROC1"/>
    <property type="match status" value="1"/>
</dbReference>
<proteinExistence type="predicted"/>
<dbReference type="Gene3D" id="2.60.120.10">
    <property type="entry name" value="Jelly Rolls"/>
    <property type="match status" value="1"/>
</dbReference>
<dbReference type="GO" id="GO:0005829">
    <property type="term" value="C:cytosol"/>
    <property type="evidence" value="ECO:0007669"/>
    <property type="project" value="TreeGrafter"/>
</dbReference>
<reference evidence="4" key="1">
    <citation type="submission" date="2009-09" db="EMBL/GenBank/DDBJ databases">
        <title>The complete plasmid2 of Alicyclobacillus acidocaldarius subsp. acidocaldarius DSM 446.</title>
        <authorList>
            <consortium name="US DOE Joint Genome Institute (JGI-PGF)"/>
            <person name="Lucas S."/>
            <person name="Copeland A."/>
            <person name="Lapidus A."/>
            <person name="Glavina del Rio T."/>
            <person name="Dalin E."/>
            <person name="Tice H."/>
            <person name="Bruce D."/>
            <person name="Goodwin L."/>
            <person name="Pitluck S."/>
            <person name="Kyrpides N."/>
            <person name="Mavromatis K."/>
            <person name="Ivanova N."/>
            <person name="Ovchinnikova G."/>
            <person name="Chertkov O."/>
            <person name="Sims D."/>
            <person name="Brettin T."/>
            <person name="Detter J.C."/>
            <person name="Han C."/>
            <person name="Larimer F."/>
            <person name="Land M."/>
            <person name="Hauser L."/>
            <person name="Markowitz V."/>
            <person name="Cheng J.-F."/>
            <person name="Hugenholtz P."/>
            <person name="Woyke T."/>
            <person name="Wu D."/>
            <person name="Pukall R."/>
            <person name="Klenk H.-P."/>
            <person name="Eisen J.A."/>
        </authorList>
    </citation>
    <scope>NUCLEOTIDE SEQUENCE [LARGE SCALE GENOMIC DNA]</scope>
    <source>
        <strain evidence="4">ATCC 27009 / DSM 446 / BCRC 14685 / JCM 5260 / KCTC 1825 / NBRC 15652 / NCIMB 11725 / NRRL B-14509 / 104-IA</strain>
        <plasmid evidence="4">pAACI02</plasmid>
    </source>
</reference>
<dbReference type="CDD" id="cd00093">
    <property type="entry name" value="HTH_XRE"/>
    <property type="match status" value="1"/>
</dbReference>
<dbReference type="SUPFAM" id="SSF47413">
    <property type="entry name" value="lambda repressor-like DNA-binding domains"/>
    <property type="match status" value="1"/>
</dbReference>
<dbReference type="RefSeq" id="WP_012812183.1">
    <property type="nucleotide sequence ID" value="NC_013207.1"/>
</dbReference>
<dbReference type="InterPro" id="IPR011051">
    <property type="entry name" value="RmlC_Cupin_sf"/>
</dbReference>
<geneLocation type="plasmid" evidence="3 4">
    <name>pAACI02</name>
</geneLocation>
<dbReference type="InterPro" id="IPR050807">
    <property type="entry name" value="TransReg_Diox_bact_type"/>
</dbReference>
<dbReference type="InterPro" id="IPR014710">
    <property type="entry name" value="RmlC-like_jellyroll"/>
</dbReference>
<evidence type="ECO:0000313" key="4">
    <source>
        <dbReference type="Proteomes" id="UP000001917"/>
    </source>
</evidence>
<keyword evidence="3" id="KW-0614">Plasmid</keyword>
<dbReference type="Gene3D" id="1.10.260.40">
    <property type="entry name" value="lambda repressor-like DNA-binding domains"/>
    <property type="match status" value="1"/>
</dbReference>
<dbReference type="InterPro" id="IPR001387">
    <property type="entry name" value="Cro/C1-type_HTH"/>
</dbReference>
<dbReference type="HOGENOM" id="CLU_085376_5_2_9"/>
<sequence length="201" mass="22208">MILFDISNILIHMNIMKIVSNNLRALRLARGWSISELERRSGVAKGTISQLESGYGNPTVATLWSLASALSVPFSDLIQTAKETESVHESPVLAEPSGTTRFVDRVTMEGMIEIYEMVLSKDDERVSEAHPLGIMEHILVVQGRMEVGPIGQEIALNPGSYTTFPGYVRHVYRSLDEEARAVLWLVYPSIRAGHEGEGATL</sequence>
<dbReference type="EMBL" id="CP001729">
    <property type="protein sequence ID" value="ACV60062.1"/>
    <property type="molecule type" value="Genomic_DNA"/>
</dbReference>
<dbReference type="AlphaFoldDB" id="C8WYG8"/>
<dbReference type="PANTHER" id="PTHR46797">
    <property type="entry name" value="HTH-TYPE TRANSCRIPTIONAL REGULATOR"/>
    <property type="match status" value="1"/>
</dbReference>
<evidence type="ECO:0000259" key="2">
    <source>
        <dbReference type="PROSITE" id="PS50943"/>
    </source>
</evidence>
<protein>
    <submittedName>
        <fullName evidence="3">Transcriptional regulator, XRE family</fullName>
    </submittedName>
</protein>
<dbReference type="InterPro" id="IPR010982">
    <property type="entry name" value="Lambda_DNA-bd_dom_sf"/>
</dbReference>
<dbReference type="Pfam" id="PF01381">
    <property type="entry name" value="HTH_3"/>
    <property type="match status" value="1"/>
</dbReference>
<name>C8WYG8_ALIAD</name>
<dbReference type="eggNOG" id="COG1396">
    <property type="taxonomic scope" value="Bacteria"/>
</dbReference>
<keyword evidence="1" id="KW-0238">DNA-binding</keyword>
<dbReference type="PANTHER" id="PTHR46797:SF1">
    <property type="entry name" value="METHYLPHOSPHONATE SYNTHASE"/>
    <property type="match status" value="1"/>
</dbReference>